<dbReference type="Gene3D" id="3.30.2300.10">
    <property type="entry name" value="THUMP superfamily"/>
    <property type="match status" value="1"/>
</dbReference>
<sequence length="198" mass="22211">MLDEFNLVVATYRQRENDCISELWFFASEIGDKSLDASKTGLPSLVVAKTSLDPEVFTEKMREKVLNNPWFFRYILKITPVHVTVPATVEEIERAALSLATAKISPSETYKVDVHIRLSELRREEIIDAIASHLQNKVSLEEPDKVIVVEVIGDRAGVGVVKPSSIISIEKLRREARKLRGRSQSEGEEGSPSPENSH</sequence>
<dbReference type="SUPFAM" id="SSF143437">
    <property type="entry name" value="THUMP domain-like"/>
    <property type="match status" value="1"/>
</dbReference>
<evidence type="ECO:0000313" key="4">
    <source>
        <dbReference type="EMBL" id="QOJ78407.1"/>
    </source>
</evidence>
<reference evidence="4 5" key="1">
    <citation type="submission" date="2020-10" db="EMBL/GenBank/DDBJ databases">
        <title>Thermofilum lucidum 3507LT sp. nov. a novel member of Thermofilaceae family isolated from Chile hot spring, and proposal of description order Thermofilales.</title>
        <authorList>
            <person name="Zayulina K.S."/>
            <person name="Elcheninov A.G."/>
            <person name="Toshchakov S.V."/>
            <person name="Kublanov I.V."/>
        </authorList>
    </citation>
    <scope>NUCLEOTIDE SEQUENCE [LARGE SCALE GENOMIC DNA]</scope>
    <source>
        <strain evidence="4 5">3507LT</strain>
    </source>
</reference>
<dbReference type="AlphaFoldDB" id="A0A7L9FFE8"/>
<evidence type="ECO:0000256" key="2">
    <source>
        <dbReference type="SAM" id="MobiDB-lite"/>
    </source>
</evidence>
<dbReference type="InterPro" id="IPR004114">
    <property type="entry name" value="THUMP_dom"/>
</dbReference>
<dbReference type="PANTHER" id="PTHR13452:SF10">
    <property type="entry name" value="THUMP DOMAIN-CONTAINING PROTEIN 1"/>
    <property type="match status" value="1"/>
</dbReference>
<dbReference type="SMART" id="SM00981">
    <property type="entry name" value="THUMP"/>
    <property type="match status" value="1"/>
</dbReference>
<dbReference type="InParanoid" id="A0A7L9FFE8"/>
<dbReference type="EMBL" id="CP062310">
    <property type="protein sequence ID" value="QOJ78407.1"/>
    <property type="molecule type" value="Genomic_DNA"/>
</dbReference>
<name>A0A7L9FFE8_9CREN</name>
<dbReference type="KEGG" id="thel:IG193_06535"/>
<dbReference type="GO" id="GO:0006400">
    <property type="term" value="P:tRNA modification"/>
    <property type="evidence" value="ECO:0007669"/>
    <property type="project" value="InterPro"/>
</dbReference>
<keyword evidence="5" id="KW-1185">Reference proteome</keyword>
<dbReference type="GeneID" id="59149537"/>
<dbReference type="GO" id="GO:0003723">
    <property type="term" value="F:RNA binding"/>
    <property type="evidence" value="ECO:0007669"/>
    <property type="project" value="UniProtKB-UniRule"/>
</dbReference>
<gene>
    <name evidence="4" type="ORF">IG193_06535</name>
</gene>
<protein>
    <submittedName>
        <fullName evidence="4">THUMP domain-containing protein</fullName>
    </submittedName>
</protein>
<dbReference type="Pfam" id="PF02926">
    <property type="entry name" value="THUMP"/>
    <property type="match status" value="1"/>
</dbReference>
<dbReference type="InterPro" id="IPR040183">
    <property type="entry name" value="THUMPD1-like"/>
</dbReference>
<dbReference type="RefSeq" id="WP_192818379.1">
    <property type="nucleotide sequence ID" value="NZ_CP062310.1"/>
</dbReference>
<evidence type="ECO:0000259" key="3">
    <source>
        <dbReference type="PROSITE" id="PS51165"/>
    </source>
</evidence>
<proteinExistence type="predicted"/>
<evidence type="ECO:0000256" key="1">
    <source>
        <dbReference type="PROSITE-ProRule" id="PRU00529"/>
    </source>
</evidence>
<organism evidence="4 5">
    <name type="scientific">Infirmifilum lucidum</name>
    <dbReference type="NCBI Taxonomy" id="2776706"/>
    <lineage>
        <taxon>Archaea</taxon>
        <taxon>Thermoproteota</taxon>
        <taxon>Thermoprotei</taxon>
        <taxon>Thermofilales</taxon>
        <taxon>Thermofilaceae</taxon>
        <taxon>Infirmifilum</taxon>
    </lineage>
</organism>
<dbReference type="PANTHER" id="PTHR13452">
    <property type="entry name" value="THUMP DOMAIN CONTAINING PROTEIN 1-RELATED"/>
    <property type="match status" value="1"/>
</dbReference>
<dbReference type="PROSITE" id="PS51165">
    <property type="entry name" value="THUMP"/>
    <property type="match status" value="1"/>
</dbReference>
<feature type="region of interest" description="Disordered" evidence="2">
    <location>
        <begin position="178"/>
        <end position="198"/>
    </location>
</feature>
<feature type="domain" description="THUMP" evidence="3">
    <location>
        <begin position="63"/>
        <end position="162"/>
    </location>
</feature>
<evidence type="ECO:0000313" key="5">
    <source>
        <dbReference type="Proteomes" id="UP000594121"/>
    </source>
</evidence>
<dbReference type="Proteomes" id="UP000594121">
    <property type="component" value="Chromosome"/>
</dbReference>
<keyword evidence="1" id="KW-0694">RNA-binding</keyword>
<accession>A0A7L9FFE8</accession>
<dbReference type="CDD" id="cd11717">
    <property type="entry name" value="THUMP_THUMPD1_like"/>
    <property type="match status" value="1"/>
</dbReference>